<dbReference type="Gene3D" id="1.25.40.10">
    <property type="entry name" value="Tetratricopeptide repeat domain"/>
    <property type="match status" value="1"/>
</dbReference>
<accession>A0A812PVD6</accession>
<reference evidence="1" key="1">
    <citation type="submission" date="2021-02" db="EMBL/GenBank/DDBJ databases">
        <authorList>
            <person name="Dougan E. K."/>
            <person name="Rhodes N."/>
            <person name="Thang M."/>
            <person name="Chan C."/>
        </authorList>
    </citation>
    <scope>NUCLEOTIDE SEQUENCE</scope>
</reference>
<evidence type="ECO:0000313" key="1">
    <source>
        <dbReference type="EMBL" id="CAE7362119.1"/>
    </source>
</evidence>
<sequence length="295" mass="32122">MLLPIVDRRSLLEEEREFQCLCARCAEGVEDLRVFRCARDGCAGACKVVGQLLGHCCKCGVAPGRAKAEALFASEMELEQLLNFIDDVLDNGKQIDVSGDVLSLSLGALHENQYLAGRIARVQYELFLQFGHLEKAVVALGQTIRLWQNIRPCRETAFELERLGNLYKKLGRDTAATKAYYDSFRILALTSGLENAYVRCAARLCAQSLLKVPMRASALSGFEGKAVLVVGLAKKAVMNGCIGSCGSLEIDRFPVRFNSVDTAGVKVKAVNLKVLPDGQLEPGQLAIIHGLSSET</sequence>
<name>A0A812PVD6_9DINO</name>
<proteinExistence type="predicted"/>
<evidence type="ECO:0000313" key="2">
    <source>
        <dbReference type="Proteomes" id="UP000604046"/>
    </source>
</evidence>
<dbReference type="AlphaFoldDB" id="A0A812PVD6"/>
<keyword evidence="2" id="KW-1185">Reference proteome</keyword>
<dbReference type="EMBL" id="CAJNDS010002180">
    <property type="protein sequence ID" value="CAE7362119.1"/>
    <property type="molecule type" value="Genomic_DNA"/>
</dbReference>
<comment type="caution">
    <text evidence="1">The sequence shown here is derived from an EMBL/GenBank/DDBJ whole genome shotgun (WGS) entry which is preliminary data.</text>
</comment>
<organism evidence="1 2">
    <name type="scientific">Symbiodinium natans</name>
    <dbReference type="NCBI Taxonomy" id="878477"/>
    <lineage>
        <taxon>Eukaryota</taxon>
        <taxon>Sar</taxon>
        <taxon>Alveolata</taxon>
        <taxon>Dinophyceae</taxon>
        <taxon>Suessiales</taxon>
        <taxon>Symbiodiniaceae</taxon>
        <taxon>Symbiodinium</taxon>
    </lineage>
</organism>
<protein>
    <submittedName>
        <fullName evidence="1">Uncharacterized protein</fullName>
    </submittedName>
</protein>
<dbReference type="InterPro" id="IPR011990">
    <property type="entry name" value="TPR-like_helical_dom_sf"/>
</dbReference>
<gene>
    <name evidence="1" type="ORF">SNAT2548_LOCUS19516</name>
</gene>
<dbReference type="Proteomes" id="UP000604046">
    <property type="component" value="Unassembled WGS sequence"/>
</dbReference>